<proteinExistence type="predicted"/>
<dbReference type="Proteomes" id="UP000790709">
    <property type="component" value="Unassembled WGS sequence"/>
</dbReference>
<reference evidence="1" key="1">
    <citation type="journal article" date="2021" name="New Phytol.">
        <title>Evolutionary innovations through gain and loss of genes in the ectomycorrhizal Boletales.</title>
        <authorList>
            <person name="Wu G."/>
            <person name="Miyauchi S."/>
            <person name="Morin E."/>
            <person name="Kuo A."/>
            <person name="Drula E."/>
            <person name="Varga T."/>
            <person name="Kohler A."/>
            <person name="Feng B."/>
            <person name="Cao Y."/>
            <person name="Lipzen A."/>
            <person name="Daum C."/>
            <person name="Hundley H."/>
            <person name="Pangilinan J."/>
            <person name="Johnson J."/>
            <person name="Barry K."/>
            <person name="LaButti K."/>
            <person name="Ng V."/>
            <person name="Ahrendt S."/>
            <person name="Min B."/>
            <person name="Choi I.G."/>
            <person name="Park H."/>
            <person name="Plett J.M."/>
            <person name="Magnuson J."/>
            <person name="Spatafora J.W."/>
            <person name="Nagy L.G."/>
            <person name="Henrissat B."/>
            <person name="Grigoriev I.V."/>
            <person name="Yang Z.L."/>
            <person name="Xu J."/>
            <person name="Martin F.M."/>
        </authorList>
    </citation>
    <scope>NUCLEOTIDE SEQUENCE</scope>
    <source>
        <strain evidence="1">KUC20120723A-06</strain>
    </source>
</reference>
<sequence>MWTITGPFDGEAQGDINTSKTKLLKSGKKYALGRKERPLVINNKKISHDHSEFIANPSFIPKLEVYNSKAKPIALTRGDTGDSKVIEPLSVQELEDGDRVCILAGIVLEVKWRRVSCFVPPARYPSISQEACISALTKPHALHTHHLTAKFETSVPVMTSLLSATQLVKPEWLNELIRLGDTPDESNPFSCSALEQAFHPPLENKYRPVFSPSLPTPLKLFKVWEPNEERINILRGYRFVLVAERDGEVDGDLRELVVRGGGEYEGFNIRSGHGKWRQLLAKGKRKVEELGSIGKELIIVAEDAKMQDALGSASWKNFVADAKSLGLHTVSQSALLQTAVHVDTSYLGGGNDAPSQDLSQLPDFIPNTHPDEPSLLGMAPKAAAKNQDRPASPPPDDPPERAPSQPSDEESPARPRRLLTRRAHLARQNILDDSTSMDVVPRGNSVEAKGESPSESPEDPAPARPMRLKRRAGTAAPRTVEQMLMMDDLETESAQEPPLKKFKALFDASDPDKGPDGGTQSVGAAYDIPIGGSSGNPPELQSVTQSDTLRTGSGATRRLDVVAEEEEEGTARDGVSLASKRRGATSADAIESAMDVDAPGGSTQAGARAKVQTTTRGKSVPRSTSVPASEPPVSKNATKSKKPPSTQHVVDTDDAFLTAVASTKRGKKTEDSFDREFNNLRISKPDLQREEQEEAWEVLGDFDDVRNIRGNFMVILDMDVFKGAENAHVGGGNRNPLWDHRPNFKKFKKKSESSARKPIEVVVNTENDYGMGSGYWKDNSQPSQTKAPVASQKAKAESRPTKGKRRAFTVAESDDEENVGDDSIFGGGRQTSRPPISTFEASADRLFLDSDDEDEKPARPDPPISEALDVEDSTLPPSGPSLTQTKRAPKKRPVIADDESDDGATFKGFGKKRRKIGR</sequence>
<dbReference type="EMBL" id="MU266448">
    <property type="protein sequence ID" value="KAH7923577.1"/>
    <property type="molecule type" value="Genomic_DNA"/>
</dbReference>
<organism evidence="1 2">
    <name type="scientific">Leucogyrophana mollusca</name>
    <dbReference type="NCBI Taxonomy" id="85980"/>
    <lineage>
        <taxon>Eukaryota</taxon>
        <taxon>Fungi</taxon>
        <taxon>Dikarya</taxon>
        <taxon>Basidiomycota</taxon>
        <taxon>Agaricomycotina</taxon>
        <taxon>Agaricomycetes</taxon>
        <taxon>Agaricomycetidae</taxon>
        <taxon>Boletales</taxon>
        <taxon>Boletales incertae sedis</taxon>
        <taxon>Leucogyrophana</taxon>
    </lineage>
</organism>
<name>A0ACB8BDQ9_9AGAM</name>
<protein>
    <submittedName>
        <fullName evidence="1">Uncharacterized protein</fullName>
    </submittedName>
</protein>
<keyword evidence="2" id="KW-1185">Reference proteome</keyword>
<accession>A0ACB8BDQ9</accession>
<gene>
    <name evidence="1" type="ORF">BV22DRAFT_1048062</name>
</gene>
<evidence type="ECO:0000313" key="2">
    <source>
        <dbReference type="Proteomes" id="UP000790709"/>
    </source>
</evidence>
<comment type="caution">
    <text evidence="1">The sequence shown here is derived from an EMBL/GenBank/DDBJ whole genome shotgun (WGS) entry which is preliminary data.</text>
</comment>
<evidence type="ECO:0000313" key="1">
    <source>
        <dbReference type="EMBL" id="KAH7923577.1"/>
    </source>
</evidence>